<dbReference type="AlphaFoldDB" id="A0ABD5PLK0"/>
<organism evidence="2 3">
    <name type="scientific">Halosolutus amylolyticus</name>
    <dbReference type="NCBI Taxonomy" id="2932267"/>
    <lineage>
        <taxon>Archaea</taxon>
        <taxon>Methanobacteriati</taxon>
        <taxon>Methanobacteriota</taxon>
        <taxon>Stenosarchaea group</taxon>
        <taxon>Halobacteria</taxon>
        <taxon>Halobacteriales</taxon>
        <taxon>Natrialbaceae</taxon>
        <taxon>Halosolutus</taxon>
    </lineage>
</organism>
<dbReference type="Pfam" id="PF00561">
    <property type="entry name" value="Abhydrolase_1"/>
    <property type="match status" value="1"/>
</dbReference>
<keyword evidence="2" id="KW-0378">Hydrolase</keyword>
<gene>
    <name evidence="2" type="ORF">ACFO5R_03030</name>
</gene>
<dbReference type="Proteomes" id="UP001595898">
    <property type="component" value="Unassembled WGS sequence"/>
</dbReference>
<dbReference type="InterPro" id="IPR029058">
    <property type="entry name" value="AB_hydrolase_fold"/>
</dbReference>
<comment type="caution">
    <text evidence="2">The sequence shown here is derived from an EMBL/GenBank/DDBJ whole genome shotgun (WGS) entry which is preliminary data.</text>
</comment>
<dbReference type="GO" id="GO:0016787">
    <property type="term" value="F:hydrolase activity"/>
    <property type="evidence" value="ECO:0007669"/>
    <property type="project" value="UniProtKB-KW"/>
</dbReference>
<dbReference type="SUPFAM" id="SSF53474">
    <property type="entry name" value="alpha/beta-Hydrolases"/>
    <property type="match status" value="1"/>
</dbReference>
<sequence length="302" mass="32681">MTGTGVATVGGCRIAYRRAGTDGPPVVLLHGAGIDDATVSWRHTVDALASEYRVYAPDWPEYGNSTGTVEHTIESYVDVLDGFLSSLPYESVSLVGISMGGGAALGYALANPDRVDRLGLVNSYGLGGRLPEALTWKHLSQIPGAAEFGKIAASVSNRSVRLVLNSLVADADALPEAFVDDVRAKLKTPRSLQAFTQFQNNELSFGGRVATNFVDDLDSLAVPTLLVHGRRDPLVPPEWSIRAERRIPDARLELIEDCGHWTPRERPQRFNDALLEWLPDRQCAPTIEYPDAEMPGLGSASD</sequence>
<reference evidence="2 3" key="1">
    <citation type="journal article" date="2019" name="Int. J. Syst. Evol. Microbiol.">
        <title>The Global Catalogue of Microorganisms (GCM) 10K type strain sequencing project: providing services to taxonomists for standard genome sequencing and annotation.</title>
        <authorList>
            <consortium name="The Broad Institute Genomics Platform"/>
            <consortium name="The Broad Institute Genome Sequencing Center for Infectious Disease"/>
            <person name="Wu L."/>
            <person name="Ma J."/>
        </authorList>
    </citation>
    <scope>NUCLEOTIDE SEQUENCE [LARGE SCALE GENOMIC DNA]</scope>
    <source>
        <strain evidence="2 3">WLHS5</strain>
    </source>
</reference>
<feature type="domain" description="AB hydrolase-1" evidence="1">
    <location>
        <begin position="24"/>
        <end position="262"/>
    </location>
</feature>
<evidence type="ECO:0000313" key="3">
    <source>
        <dbReference type="Proteomes" id="UP001595898"/>
    </source>
</evidence>
<dbReference type="InterPro" id="IPR000639">
    <property type="entry name" value="Epox_hydrolase-like"/>
</dbReference>
<protein>
    <submittedName>
        <fullName evidence="2">Alpha/beta fold hydrolase</fullName>
    </submittedName>
</protein>
<accession>A0ABD5PLK0</accession>
<dbReference type="EMBL" id="JBHSFA010000002">
    <property type="protein sequence ID" value="MFC4540901.1"/>
    <property type="molecule type" value="Genomic_DNA"/>
</dbReference>
<dbReference type="PRINTS" id="PR00111">
    <property type="entry name" value="ABHYDROLASE"/>
</dbReference>
<dbReference type="PRINTS" id="PR00412">
    <property type="entry name" value="EPOXHYDRLASE"/>
</dbReference>
<evidence type="ECO:0000259" key="1">
    <source>
        <dbReference type="Pfam" id="PF00561"/>
    </source>
</evidence>
<dbReference type="PANTHER" id="PTHR46438">
    <property type="entry name" value="ALPHA/BETA-HYDROLASES SUPERFAMILY PROTEIN"/>
    <property type="match status" value="1"/>
</dbReference>
<keyword evidence="3" id="KW-1185">Reference proteome</keyword>
<proteinExistence type="predicted"/>
<evidence type="ECO:0000313" key="2">
    <source>
        <dbReference type="EMBL" id="MFC4540901.1"/>
    </source>
</evidence>
<dbReference type="Gene3D" id="3.40.50.1820">
    <property type="entry name" value="alpha/beta hydrolase"/>
    <property type="match status" value="1"/>
</dbReference>
<name>A0ABD5PLK0_9EURY</name>
<dbReference type="InterPro" id="IPR000073">
    <property type="entry name" value="AB_hydrolase_1"/>
</dbReference>
<dbReference type="RefSeq" id="WP_250139058.1">
    <property type="nucleotide sequence ID" value="NZ_JALIQP010000001.1"/>
</dbReference>